<evidence type="ECO:0000313" key="2">
    <source>
        <dbReference type="Proteomes" id="UP000054988"/>
    </source>
</evidence>
<evidence type="ECO:0000313" key="1">
    <source>
        <dbReference type="EMBL" id="KTB45725.1"/>
    </source>
</evidence>
<sequence length="248" mass="27942">MWWAATFFHCARERCGATKIRRGLAFSRRGCLGSLRLVNDKCEIRVFDTESEREMDKAMTRMTMGTLKQKLFAAWSGFLSMSGFDTEAPVQMDEFKVAFYGDQAKMREAKSEDDIREDPRKQVLAGQVEILRVMVAKLGGLCNISKEGTVSINSSGLEGTVSMNLKVLTQGRINSKFNHSLIPSINKGMSTYTIGQDEQLDEELEDPGLWEASSSEAEDWSGMDPDQEWPLHIAGEEVRDGKTRYVHH</sequence>
<gene>
    <name evidence="1" type="ORF">WG66_1697</name>
</gene>
<accession>A0A0W0GAZ0</accession>
<comment type="caution">
    <text evidence="1">The sequence shown here is derived from an EMBL/GenBank/DDBJ whole genome shotgun (WGS) entry which is preliminary data.</text>
</comment>
<name>A0A0W0GAZ0_MONRR</name>
<protein>
    <submittedName>
        <fullName evidence="1">Uncharacterized protein</fullName>
    </submittedName>
</protein>
<reference evidence="1 2" key="1">
    <citation type="submission" date="2015-12" db="EMBL/GenBank/DDBJ databases">
        <title>Draft genome sequence of Moniliophthora roreri, the causal agent of frosty pod rot of cacao.</title>
        <authorList>
            <person name="Aime M.C."/>
            <person name="Diaz-Valderrama J.R."/>
            <person name="Kijpornyongpan T."/>
            <person name="Phillips-Mora W."/>
        </authorList>
    </citation>
    <scope>NUCLEOTIDE SEQUENCE [LARGE SCALE GENOMIC DNA]</scope>
    <source>
        <strain evidence="1 2">MCA 2952</strain>
    </source>
</reference>
<dbReference type="Proteomes" id="UP000054988">
    <property type="component" value="Unassembled WGS sequence"/>
</dbReference>
<dbReference type="AlphaFoldDB" id="A0A0W0GAZ0"/>
<proteinExistence type="predicted"/>
<dbReference type="EMBL" id="LATX01000634">
    <property type="protein sequence ID" value="KTB45725.1"/>
    <property type="molecule type" value="Genomic_DNA"/>
</dbReference>
<organism evidence="1 2">
    <name type="scientific">Moniliophthora roreri</name>
    <name type="common">Frosty pod rot fungus</name>
    <name type="synonym">Monilia roreri</name>
    <dbReference type="NCBI Taxonomy" id="221103"/>
    <lineage>
        <taxon>Eukaryota</taxon>
        <taxon>Fungi</taxon>
        <taxon>Dikarya</taxon>
        <taxon>Basidiomycota</taxon>
        <taxon>Agaricomycotina</taxon>
        <taxon>Agaricomycetes</taxon>
        <taxon>Agaricomycetidae</taxon>
        <taxon>Agaricales</taxon>
        <taxon>Marasmiineae</taxon>
        <taxon>Marasmiaceae</taxon>
        <taxon>Moniliophthora</taxon>
    </lineage>
</organism>